<comment type="caution">
    <text evidence="7">The sequence shown here is derived from an EMBL/GenBank/DDBJ whole genome shotgun (WGS) entry which is preliminary data.</text>
</comment>
<dbReference type="GO" id="GO:0016887">
    <property type="term" value="F:ATP hydrolysis activity"/>
    <property type="evidence" value="ECO:0007669"/>
    <property type="project" value="InterPro"/>
</dbReference>
<dbReference type="STRING" id="1610491.AAV94_09915"/>
<reference evidence="7 8" key="1">
    <citation type="submission" date="2015-05" db="EMBL/GenBank/DDBJ databases">
        <title>Draft genome sequence of Lampropedia sp. CT6, isolated from the microbial mat of a hot water spring, located at Manikaran, India.</title>
        <authorList>
            <person name="Tripathi C."/>
            <person name="Rani P."/>
            <person name="Mahato N.K."/>
            <person name="Lal R."/>
        </authorList>
    </citation>
    <scope>NUCLEOTIDE SEQUENCE [LARGE SCALE GENOMIC DNA]</scope>
    <source>
        <strain evidence="7 8">CT6</strain>
    </source>
</reference>
<gene>
    <name evidence="7" type="ORF">AAV94_09915</name>
</gene>
<keyword evidence="2" id="KW-0813">Transport</keyword>
<dbReference type="InterPro" id="IPR003593">
    <property type="entry name" value="AAA+_ATPase"/>
</dbReference>
<dbReference type="Pfam" id="PF00005">
    <property type="entry name" value="ABC_tran"/>
    <property type="match status" value="1"/>
</dbReference>
<accession>A0A0U1PYW2</accession>
<comment type="similarity">
    <text evidence="1">Belongs to the ABC transporter superfamily.</text>
</comment>
<keyword evidence="3" id="KW-0472">Membrane</keyword>
<dbReference type="AlphaFoldDB" id="A0A0U1PYW2"/>
<proteinExistence type="inferred from homology"/>
<evidence type="ECO:0000313" key="7">
    <source>
        <dbReference type="EMBL" id="KKW67545.1"/>
    </source>
</evidence>
<dbReference type="PROSITE" id="PS50893">
    <property type="entry name" value="ABC_TRANSPORTER_2"/>
    <property type="match status" value="1"/>
</dbReference>
<sequence length="259" mass="27861">MPDAQQAQPNILQAQDLRIGHGRRIVAGPLTFSIRPGDIIALLGPNGSGKSTLFRTLLGLLPPLGGTLRLDGLPLAQWRRRALAQRIGYVPQSWGSHFGYSVLDTVLMGRAAQLPAFAQPSARDRMLAMVAIERLGIAHLASHSMHAISGGERQLALIARALVQDAALLIMDEPTSSLDFGNQLRVLEQIRQLRTQGVAVLLSTHQPDHALAVADQIMALMPGEPNHLLGPGPKHTVATPENLAALYGVPVEMVRARMV</sequence>
<name>A0A0U1PYW2_9BURK</name>
<keyword evidence="8" id="KW-1185">Reference proteome</keyword>
<dbReference type="SUPFAM" id="SSF52540">
    <property type="entry name" value="P-loop containing nucleoside triphosphate hydrolases"/>
    <property type="match status" value="1"/>
</dbReference>
<keyword evidence="4" id="KW-0547">Nucleotide-binding</keyword>
<dbReference type="SMART" id="SM00382">
    <property type="entry name" value="AAA"/>
    <property type="match status" value="1"/>
</dbReference>
<protein>
    <submittedName>
        <fullName evidence="7">ABC transporter</fullName>
    </submittedName>
</protein>
<dbReference type="InterPro" id="IPR017871">
    <property type="entry name" value="ABC_transporter-like_CS"/>
</dbReference>
<dbReference type="CDD" id="cd03214">
    <property type="entry name" value="ABC_Iron-Siderophores_B12_Hemin"/>
    <property type="match status" value="1"/>
</dbReference>
<dbReference type="InterPro" id="IPR003439">
    <property type="entry name" value="ABC_transporter-like_ATP-bd"/>
</dbReference>
<dbReference type="Gene3D" id="3.40.50.300">
    <property type="entry name" value="P-loop containing nucleotide triphosphate hydrolases"/>
    <property type="match status" value="1"/>
</dbReference>
<dbReference type="GO" id="GO:0005524">
    <property type="term" value="F:ATP binding"/>
    <property type="evidence" value="ECO:0007669"/>
    <property type="project" value="UniProtKB-KW"/>
</dbReference>
<dbReference type="Proteomes" id="UP000050580">
    <property type="component" value="Unassembled WGS sequence"/>
</dbReference>
<dbReference type="PANTHER" id="PTHR42734">
    <property type="entry name" value="METAL TRANSPORT SYSTEM ATP-BINDING PROTEIN TM_0124-RELATED"/>
    <property type="match status" value="1"/>
</dbReference>
<dbReference type="PANTHER" id="PTHR42734:SF6">
    <property type="entry name" value="MOLYBDATE IMPORT ATP-BINDING PROTEIN MOLC"/>
    <property type="match status" value="1"/>
</dbReference>
<dbReference type="InterPro" id="IPR027417">
    <property type="entry name" value="P-loop_NTPase"/>
</dbReference>
<evidence type="ECO:0000256" key="1">
    <source>
        <dbReference type="ARBA" id="ARBA00005417"/>
    </source>
</evidence>
<evidence type="ECO:0000259" key="6">
    <source>
        <dbReference type="PROSITE" id="PS50893"/>
    </source>
</evidence>
<dbReference type="PROSITE" id="PS00211">
    <property type="entry name" value="ABC_TRANSPORTER_1"/>
    <property type="match status" value="1"/>
</dbReference>
<dbReference type="FunFam" id="3.40.50.300:FF:000134">
    <property type="entry name" value="Iron-enterobactin ABC transporter ATP-binding protein"/>
    <property type="match status" value="1"/>
</dbReference>
<evidence type="ECO:0000256" key="4">
    <source>
        <dbReference type="ARBA" id="ARBA00022741"/>
    </source>
</evidence>
<evidence type="ECO:0000256" key="5">
    <source>
        <dbReference type="ARBA" id="ARBA00022840"/>
    </source>
</evidence>
<dbReference type="InterPro" id="IPR050153">
    <property type="entry name" value="Metal_Ion_Import_ABC"/>
</dbReference>
<dbReference type="EMBL" id="LBNQ01000032">
    <property type="protein sequence ID" value="KKW67545.1"/>
    <property type="molecule type" value="Genomic_DNA"/>
</dbReference>
<organism evidence="7 8">
    <name type="scientific">Lampropedia cohaerens</name>
    <dbReference type="NCBI Taxonomy" id="1610491"/>
    <lineage>
        <taxon>Bacteria</taxon>
        <taxon>Pseudomonadati</taxon>
        <taxon>Pseudomonadota</taxon>
        <taxon>Betaproteobacteria</taxon>
        <taxon>Burkholderiales</taxon>
        <taxon>Comamonadaceae</taxon>
        <taxon>Lampropedia</taxon>
    </lineage>
</organism>
<feature type="domain" description="ABC transporter" evidence="6">
    <location>
        <begin position="12"/>
        <end position="247"/>
    </location>
</feature>
<keyword evidence="3" id="KW-1003">Cell membrane</keyword>
<evidence type="ECO:0000313" key="8">
    <source>
        <dbReference type="Proteomes" id="UP000050580"/>
    </source>
</evidence>
<keyword evidence="5" id="KW-0067">ATP-binding</keyword>
<evidence type="ECO:0000256" key="3">
    <source>
        <dbReference type="ARBA" id="ARBA00022475"/>
    </source>
</evidence>
<evidence type="ECO:0000256" key="2">
    <source>
        <dbReference type="ARBA" id="ARBA00022448"/>
    </source>
</evidence>